<proteinExistence type="predicted"/>
<organism evidence="2">
    <name type="scientific">Fundulus heteroclitus</name>
    <name type="common">Killifish</name>
    <name type="synonym">Mummichog</name>
    <dbReference type="NCBI Taxonomy" id="8078"/>
    <lineage>
        <taxon>Eukaryota</taxon>
        <taxon>Metazoa</taxon>
        <taxon>Chordata</taxon>
        <taxon>Craniata</taxon>
        <taxon>Vertebrata</taxon>
        <taxon>Euteleostomi</taxon>
        <taxon>Actinopterygii</taxon>
        <taxon>Neopterygii</taxon>
        <taxon>Teleostei</taxon>
        <taxon>Neoteleostei</taxon>
        <taxon>Acanthomorphata</taxon>
        <taxon>Ovalentaria</taxon>
        <taxon>Atherinomorphae</taxon>
        <taxon>Cyprinodontiformes</taxon>
        <taxon>Fundulidae</taxon>
        <taxon>Fundulus</taxon>
    </lineage>
</organism>
<protein>
    <recommendedName>
        <fullName evidence="1">Spondin domain-containing protein</fullName>
    </recommendedName>
</protein>
<feature type="domain" description="Spondin" evidence="1">
    <location>
        <begin position="1"/>
        <end position="43"/>
    </location>
</feature>
<sequence>MLPKTSGKDQGVTFERPSFPELTACRYRALVALTQETTRPKRPCSAVTLNPASCYESAARGSSAFHPKVEMFGSLA</sequence>
<dbReference type="EMBL" id="GCES01099642">
    <property type="protein sequence ID" value="JAQ86680.1"/>
    <property type="molecule type" value="Transcribed_RNA"/>
</dbReference>
<evidence type="ECO:0000259" key="1">
    <source>
        <dbReference type="PROSITE" id="PS51020"/>
    </source>
</evidence>
<dbReference type="EMBL" id="GCES01140092">
    <property type="protein sequence ID" value="JAQ46230.1"/>
    <property type="molecule type" value="Transcribed_RNA"/>
</dbReference>
<accession>A0A146PS40</accession>
<dbReference type="AlphaFoldDB" id="A0A146PS40"/>
<name>A0A146PS40_FUNHE</name>
<dbReference type="PROSITE" id="PS51020">
    <property type="entry name" value="SPONDIN"/>
    <property type="match status" value="1"/>
</dbReference>
<dbReference type="InterPro" id="IPR009465">
    <property type="entry name" value="Spondin_N"/>
</dbReference>
<reference evidence="2" key="1">
    <citation type="submission" date="2015-01" db="EMBL/GenBank/DDBJ databases">
        <title>EvidentialGene: Evidence-directed Construction of Complete mRNA Transcriptomes without Genomes.</title>
        <authorList>
            <person name="Gilbert D.G."/>
        </authorList>
    </citation>
    <scope>NUCLEOTIDE SEQUENCE</scope>
</reference>
<evidence type="ECO:0000313" key="2">
    <source>
        <dbReference type="EMBL" id="JAQ46230.1"/>
    </source>
</evidence>